<dbReference type="InterPro" id="IPR016039">
    <property type="entry name" value="Thiolase-like"/>
</dbReference>
<evidence type="ECO:0000256" key="3">
    <source>
        <dbReference type="ARBA" id="ARBA00022450"/>
    </source>
</evidence>
<feature type="region of interest" description="N-terminal hotdog fold" evidence="8">
    <location>
        <begin position="180"/>
        <end position="304"/>
    </location>
</feature>
<evidence type="ECO:0000259" key="10">
    <source>
        <dbReference type="PROSITE" id="PS50075"/>
    </source>
</evidence>
<keyword evidence="4" id="KW-0963">Cytoplasm</keyword>
<dbReference type="InterPro" id="IPR009081">
    <property type="entry name" value="PP-bd_ACP"/>
</dbReference>
<dbReference type="InterPro" id="IPR036736">
    <property type="entry name" value="ACP-like_sf"/>
</dbReference>
<dbReference type="PROSITE" id="PS50075">
    <property type="entry name" value="CARRIER"/>
    <property type="match status" value="2"/>
</dbReference>
<dbReference type="RefSeq" id="WP_004936916.1">
    <property type="nucleotide sequence ID" value="NZ_GG657758.1"/>
</dbReference>
<evidence type="ECO:0000256" key="2">
    <source>
        <dbReference type="ARBA" id="ARBA00004792"/>
    </source>
</evidence>
<dbReference type="HOGENOM" id="CLU_000022_58_6_11"/>
<dbReference type="Gene3D" id="3.40.47.10">
    <property type="match status" value="2"/>
</dbReference>
<feature type="active site" description="Proton donor; for dehydratase activity" evidence="8">
    <location>
        <position position="379"/>
    </location>
</feature>
<dbReference type="InterPro" id="IPR013968">
    <property type="entry name" value="PKS_KR"/>
</dbReference>
<keyword evidence="3" id="KW-0596">Phosphopantetheine</keyword>
<dbReference type="Pfam" id="PF14765">
    <property type="entry name" value="PS-DH"/>
    <property type="match status" value="1"/>
</dbReference>
<dbReference type="InterPro" id="IPR020841">
    <property type="entry name" value="PKS_Beta-ketoAc_synthase_dom"/>
</dbReference>
<feature type="region of interest" description="C-terminal hotdog fold" evidence="8">
    <location>
        <begin position="317"/>
        <end position="466"/>
    </location>
</feature>
<dbReference type="GO" id="GO:0031177">
    <property type="term" value="F:phosphopantetheine binding"/>
    <property type="evidence" value="ECO:0007669"/>
    <property type="project" value="InterPro"/>
</dbReference>
<keyword evidence="7" id="KW-0677">Repeat</keyword>
<dbReference type="SMART" id="SM00826">
    <property type="entry name" value="PKS_DH"/>
    <property type="match status" value="1"/>
</dbReference>
<dbReference type="Pfam" id="PF22336">
    <property type="entry name" value="RhiE-like_linker"/>
    <property type="match status" value="3"/>
</dbReference>
<evidence type="ECO:0000313" key="14">
    <source>
        <dbReference type="Proteomes" id="UP000002968"/>
    </source>
</evidence>
<dbReference type="PROSITE" id="PS52004">
    <property type="entry name" value="KS3_2"/>
    <property type="match status" value="2"/>
</dbReference>
<feature type="region of interest" description="Disordered" evidence="9">
    <location>
        <begin position="895"/>
        <end position="915"/>
    </location>
</feature>
<feature type="compositionally biased region" description="Low complexity" evidence="9">
    <location>
        <begin position="1897"/>
        <end position="1916"/>
    </location>
</feature>
<dbReference type="GO" id="GO:0005886">
    <property type="term" value="C:plasma membrane"/>
    <property type="evidence" value="ECO:0007669"/>
    <property type="project" value="TreeGrafter"/>
</dbReference>
<dbReference type="Gene3D" id="3.10.129.110">
    <property type="entry name" value="Polyketide synthase dehydratase"/>
    <property type="match status" value="1"/>
</dbReference>
<dbReference type="PANTHER" id="PTHR43775">
    <property type="entry name" value="FATTY ACID SYNTHASE"/>
    <property type="match status" value="1"/>
</dbReference>
<dbReference type="SUPFAM" id="SSF53901">
    <property type="entry name" value="Thiolase-like"/>
    <property type="match status" value="2"/>
</dbReference>
<dbReference type="InterPro" id="IPR049552">
    <property type="entry name" value="PKS_DH_N"/>
</dbReference>
<dbReference type="InterPro" id="IPR014031">
    <property type="entry name" value="Ketoacyl_synth_C"/>
</dbReference>
<feature type="region of interest" description="Disordered" evidence="9">
    <location>
        <begin position="1855"/>
        <end position="1929"/>
    </location>
</feature>
<dbReference type="InterPro" id="IPR020806">
    <property type="entry name" value="PKS_PP-bd"/>
</dbReference>
<dbReference type="SMART" id="SM00825">
    <property type="entry name" value="PKS_KS"/>
    <property type="match status" value="2"/>
</dbReference>
<reference evidence="13" key="1">
    <citation type="submission" date="2009-02" db="EMBL/GenBank/DDBJ databases">
        <title>Annotation of Streptomyces griseoflavus strain Tu4000.</title>
        <authorList>
            <consortium name="The Broad Institute Genome Sequencing Platform"/>
            <consortium name="Broad Institute Microbial Sequencing Center"/>
            <person name="Fischbach M."/>
            <person name="Godfrey P."/>
            <person name="Ward D."/>
            <person name="Young S."/>
            <person name="Zeng Q."/>
            <person name="Koehrsen M."/>
            <person name="Alvarado L."/>
            <person name="Berlin A.M."/>
            <person name="Bochicchio J."/>
            <person name="Borenstein D."/>
            <person name="Chapman S.B."/>
            <person name="Chen Z."/>
            <person name="Engels R."/>
            <person name="Freedman E."/>
            <person name="Gellesch M."/>
            <person name="Goldberg J."/>
            <person name="Griggs A."/>
            <person name="Gujja S."/>
            <person name="Heilman E.R."/>
            <person name="Heiman D.I."/>
            <person name="Hepburn T.A."/>
            <person name="Howarth C."/>
            <person name="Jen D."/>
            <person name="Larson L."/>
            <person name="Lewis B."/>
            <person name="Mehta T."/>
            <person name="Park D."/>
            <person name="Pearson M."/>
            <person name="Richards J."/>
            <person name="Roberts A."/>
            <person name="Saif S."/>
            <person name="Shea T.D."/>
            <person name="Shenoy N."/>
            <person name="Sisk P."/>
            <person name="Stolte C."/>
            <person name="Sykes S.N."/>
            <person name="Thomson T."/>
            <person name="Walk T."/>
            <person name="White J."/>
            <person name="Yandava C."/>
            <person name="Straight P."/>
            <person name="Clardy J."/>
            <person name="Hung D."/>
            <person name="Kolter R."/>
            <person name="Mekalanos J."/>
            <person name="Walker S."/>
            <person name="Walsh C.T."/>
            <person name="Wieland-Brown L.C."/>
            <person name="Haas B."/>
            <person name="Nusbaum C."/>
            <person name="Birren B."/>
        </authorList>
    </citation>
    <scope>NUCLEOTIDE SEQUENCE [LARGE SCALE GENOMIC DNA]</scope>
    <source>
        <strain evidence="13">Tu4000</strain>
    </source>
</reference>
<evidence type="ECO:0000256" key="4">
    <source>
        <dbReference type="ARBA" id="ARBA00022490"/>
    </source>
</evidence>
<keyword evidence="14" id="KW-1185">Reference proteome</keyword>
<feature type="compositionally biased region" description="Basic and acidic residues" evidence="9">
    <location>
        <begin position="1758"/>
        <end position="1768"/>
    </location>
</feature>
<evidence type="ECO:0000256" key="5">
    <source>
        <dbReference type="ARBA" id="ARBA00022553"/>
    </source>
</evidence>
<dbReference type="Proteomes" id="UP000002968">
    <property type="component" value="Unassembled WGS sequence"/>
</dbReference>
<dbReference type="FunFam" id="3.40.47.10:FF:000019">
    <property type="entry name" value="Polyketide synthase type I"/>
    <property type="match status" value="2"/>
</dbReference>
<dbReference type="InterPro" id="IPR036291">
    <property type="entry name" value="NAD(P)-bd_dom_sf"/>
</dbReference>
<dbReference type="PROSITE" id="PS52019">
    <property type="entry name" value="PKS_MFAS_DH"/>
    <property type="match status" value="1"/>
</dbReference>
<dbReference type="Gene3D" id="3.30.70.3290">
    <property type="match status" value="1"/>
</dbReference>
<evidence type="ECO:0000259" key="12">
    <source>
        <dbReference type="PROSITE" id="PS52019"/>
    </source>
</evidence>
<feature type="compositionally biased region" description="Low complexity" evidence="9">
    <location>
        <begin position="900"/>
        <end position="914"/>
    </location>
</feature>
<dbReference type="CDD" id="cd08953">
    <property type="entry name" value="KR_2_SDR_x"/>
    <property type="match status" value="2"/>
</dbReference>
<dbReference type="Pfam" id="PF02801">
    <property type="entry name" value="Ketoacyl-synt_C"/>
    <property type="match status" value="2"/>
</dbReference>
<dbReference type="InterPro" id="IPR020807">
    <property type="entry name" value="PKS_DH"/>
</dbReference>
<dbReference type="SMART" id="SM00823">
    <property type="entry name" value="PKS_PP"/>
    <property type="match status" value="2"/>
</dbReference>
<evidence type="ECO:0000256" key="9">
    <source>
        <dbReference type="SAM" id="MobiDB-lite"/>
    </source>
</evidence>
<dbReference type="EMBL" id="GG657758">
    <property type="protein sequence ID" value="EFL43491.1"/>
    <property type="molecule type" value="Genomic_DNA"/>
</dbReference>
<dbReference type="GO" id="GO:0006633">
    <property type="term" value="P:fatty acid biosynthetic process"/>
    <property type="evidence" value="ECO:0007669"/>
    <property type="project" value="TreeGrafter"/>
</dbReference>
<dbReference type="InterPro" id="IPR054514">
    <property type="entry name" value="RhiE-like_linker"/>
</dbReference>
<feature type="domain" description="Carrier" evidence="10">
    <location>
        <begin position="922"/>
        <end position="995"/>
    </location>
</feature>
<dbReference type="Gene3D" id="1.10.1240.100">
    <property type="match status" value="2"/>
</dbReference>
<dbReference type="SMART" id="SM00822">
    <property type="entry name" value="PKS_KR"/>
    <property type="match status" value="2"/>
</dbReference>
<feature type="region of interest" description="Disordered" evidence="9">
    <location>
        <begin position="1721"/>
        <end position="1780"/>
    </location>
</feature>
<keyword evidence="5" id="KW-0597">Phosphoprotein</keyword>
<feature type="domain" description="Ketosynthase family 3 (KS3)" evidence="11">
    <location>
        <begin position="1931"/>
        <end position="2355"/>
    </location>
</feature>
<feature type="compositionally biased region" description="Low complexity" evidence="9">
    <location>
        <begin position="1721"/>
        <end position="1734"/>
    </location>
</feature>
<dbReference type="InterPro" id="IPR049551">
    <property type="entry name" value="PKS_DH_C"/>
</dbReference>
<dbReference type="InterPro" id="IPR050091">
    <property type="entry name" value="PKS_NRPS_Biosynth_Enz"/>
</dbReference>
<dbReference type="eggNOG" id="COG4221">
    <property type="taxonomic scope" value="Bacteria"/>
</dbReference>
<dbReference type="GO" id="GO:0071770">
    <property type="term" value="P:DIM/DIP cell wall layer assembly"/>
    <property type="evidence" value="ECO:0007669"/>
    <property type="project" value="TreeGrafter"/>
</dbReference>
<comment type="pathway">
    <text evidence="2">Antibiotic biosynthesis.</text>
</comment>
<dbReference type="SUPFAM" id="SSF51735">
    <property type="entry name" value="NAD(P)-binding Rossmann-fold domains"/>
    <property type="match status" value="3"/>
</dbReference>
<dbReference type="InterPro" id="IPR057326">
    <property type="entry name" value="KR_dom"/>
</dbReference>
<feature type="domain" description="Carrier" evidence="10">
    <location>
        <begin position="1776"/>
        <end position="1853"/>
    </location>
</feature>
<comment type="subcellular location">
    <subcellularLocation>
        <location evidence="1">Cytoplasm</location>
    </subcellularLocation>
</comment>
<dbReference type="OrthoDB" id="3488622at2"/>
<dbReference type="Pfam" id="PF00109">
    <property type="entry name" value="ketoacyl-synt"/>
    <property type="match status" value="2"/>
</dbReference>
<dbReference type="InterPro" id="IPR006162">
    <property type="entry name" value="Ppantetheine_attach_site"/>
</dbReference>
<name>D9XPH9_9ACTN</name>
<evidence type="ECO:0000256" key="7">
    <source>
        <dbReference type="ARBA" id="ARBA00022737"/>
    </source>
</evidence>
<dbReference type="Pfam" id="PF00550">
    <property type="entry name" value="PP-binding"/>
    <property type="match status" value="2"/>
</dbReference>
<dbReference type="SMART" id="SM01294">
    <property type="entry name" value="PKS_PP_betabranch"/>
    <property type="match status" value="1"/>
</dbReference>
<dbReference type="GO" id="GO:0004312">
    <property type="term" value="F:fatty acid synthase activity"/>
    <property type="evidence" value="ECO:0007669"/>
    <property type="project" value="TreeGrafter"/>
</dbReference>
<dbReference type="eggNOG" id="COG3321">
    <property type="taxonomic scope" value="Bacteria"/>
</dbReference>
<dbReference type="GO" id="GO:0005737">
    <property type="term" value="C:cytoplasm"/>
    <property type="evidence" value="ECO:0007669"/>
    <property type="project" value="UniProtKB-SubCell"/>
</dbReference>
<dbReference type="PANTHER" id="PTHR43775:SF37">
    <property type="entry name" value="SI:DKEY-61P9.11"/>
    <property type="match status" value="1"/>
</dbReference>
<feature type="region of interest" description="Disordered" evidence="9">
    <location>
        <begin position="2517"/>
        <end position="2552"/>
    </location>
</feature>
<evidence type="ECO:0000313" key="13">
    <source>
        <dbReference type="EMBL" id="EFL43491.1"/>
    </source>
</evidence>
<dbReference type="SUPFAM" id="SSF47336">
    <property type="entry name" value="ACP-like"/>
    <property type="match status" value="2"/>
</dbReference>
<keyword evidence="6" id="KW-0808">Transferase</keyword>
<gene>
    <name evidence="13" type="ORF">SSRG_06295</name>
</gene>
<sequence length="3009" mass="320619">MRDTTEHAGASADVIVLSAMTERQLDARARDLLAFVEEQPRLDLADLAFSLQVGRAALDCRLAFTAGSLDAVARGLRTHLGEDDSVEVFRGRAPESPGWEEQSDEDRDLVRSLVAARAWRRVAEVWAGGRAVDWALLHAPHRPYRIPLPTYPFARERYWVTASPPAAGRVRTASGRRCYHPLLHRGGLRVRKPGLSSTFTGEEPVLNDHRVHGVRTMPGAAYLEMALAAAADSRGGTVADSAGLAVTDVVWIRPFRVEDQPRDLDVVLQPDSSDGASFRISAAGDGSGAAVLCTGSVGPCEAAPASVDLTRLRAECGERRWDAAEIYPAFRSAGITYGDSFRAVEHLFFGESQVLARLALPEAALVDAAGCCLPPGLMDAALQTCAAFMTGDPDAGGAAFVPFGVERVEVLAAPGELLWVWGRPGARDTAGSTTRTFDLDLCDDAGRVRVRVRGLSVRALHPGATPGGAAAHTDGEVLASPRWQRRTLPRASGPAVGGRAVVFAEDGALGGGASADPDCEVVTLTSRAATMDARYTDYALQVFDRTQQLLRDGTQTPYVLQILLTDRPESGVLTGLGALLRTAALENPRITGQVVVMADGTPVAERLRLLARERRGPVEATVRLRPDGREVLTWAEESPARSAGSPWRSGGVYLITGGLGGLGRIFAEEITRQVKDARLVLVGRSPETEPSRRILEGLRASGAQVTYEPVDVTDHGAVAALVDRVRRTAGTIHGIVHGAGVIEDDFVLRKSAREFRAVLAPKVSGLVSLDEATADLDLDFFVAFSSGAAVTGNVGQADYAAANAFMDAFAEYRRGLVADGHRSGRTLSINWPLWAEGGMGADAGTRTVLRDRFGISPLERDAGVRAFTRCLHTNHHQVLVAAGHTDRTRKALTMQQAGEPTAPVNTATPAAPVAGRDDGLPEWTVTYLTTLLSEVLKVPARRIEPGSSLERYGIDSIQALNLTARLEASFGLLPKTLFFEYRDIKALSRYFTEVHEDRLRELRGAVPAAEVPSPPAPAEPPAVSTATARAVAVDTAGPAHRTEGHGSAPRCTEIAVIGMSGRYPQAPDLRTFWRNLSEGRDCVTEIPRDRWDAGAYYDADRSRPGTTNSKWGGFLDDVDRFDPLFFNMSPREAEFTDPQERLFLECVYETLQDAGYTRHDLTAPSPDGAGGNVGVFVGAMYDEYQLYGATEQALADGRVVPGNAANIANRVSYFCDWQGPSLTVKTMCSSSLTALHLACQSLQTGDCEVAVAGGVNLSLHPAKYLLLGQAGFASSTGRCESFGQGGDGYVPAEGVGAVMLKPLDRAIADNDRIHGVIKATAVNHGGRTNGYTVPNPNAQADVVARALDKAGVDARTISYVEAHGTGTSLGDPIEIAGLAKAFARHTDDRGFCAIGSVKSNIGHAESAAGISAFTKVLLQLAHGRLVPSLHSETLNPHIDFTGTPFRVQREPGEWRRPVIDTPDGPREYPRLAGISSFGAGGSNAHVIVGEYVPAGPVAADDPAQWPLGSVIVLSARTEEQLREQARRLLDWVREERIEDADVPAVAATLQVAREHMAERLAFLAGSVAELTARLGDYVEGKDDAGTYRGRGRRSQDVVSVLAEDEDMAGTIAAWVDKGKFGKLLELWTNGLDLPWRSHYPTSLPRRLSLPAYPFARKRFWAADGARSAAVTAGRGPVTAAEPAEPAVPADAAVRAAPAPATRIAAKPRGIGLAPLDAGIGSAPARPAPAGSVPVLPEPEGPSREADATDATPETGTEDAPRPAPEHGRPVPGPAVQDRESLARELTASLAEALFLLEEEIDPDTKFTDIGLDSIVGVEWMKAINKRYGLDLTVTRLYDHPTVVELSAYVAGELAKGGAPQGRPFREVTEPAAGPTGVTVPEPAAGPAEVTVPEPTREAVPAPSAESASPAESAAFAGSVAEKSPGADSRTAGAIAVVGMSGRYPGSATLDEYWETLAQGRDCVEEVPDSRWSVADHYDPRPHQEGKVTCKWLGRLDDIESFDPLFFNIPPAEAETMDPQQRLFLQEAYHAFEDAGYDPRSLSGRKCGVYLGIMSSEYGMLMQRQGGDTSAAATSGSNAITAARIAYFLDLKGPAIALDTACSSSLVATHLATQALRGGEIDMALVGGVTLYLSLDAYLGMSSAGMLSPDGRCKAFDNGANGFVPGEGVGALVLKRLADAVRDGDHIHGVVIGSGINQDGRTNGITAPSGASQMELERDVYDRYGIDPAGIGYAELHGTGTKLGDPIELEALATVYREHTDKTGYCAIGSVKSNLGHTSAAAGIASIQKALLCMRNEQLVPTLHFERPNEHFDFENSPFRVNTELSPWKTEPGVPRRAAVSGFGFSGTNAHLVVEEPPRDAAERPAGGPQIFVLSARSEEQLRTSAARLAGHLRAHPSLALADVAHTLQQGREAMARRLAVVAGTPGELLEKLTRYVDDGVGDGVFTGLAGKDWAGRPGSVPRAGADGTLSVTEAERLAAAWTGGTPVDWALLSGGTRPRRVPLPTYPFARERCWFGDAPESGRPEASLPAPHPVTAGEDHAQPGPGGEAPDGANILLAPVWDAVPRSAPGDVALPSGRVVVIGGTAEQRERVRTVLPRAEHLTLDPADTTGTIAAKLDAAGEALGHLVWLAPRRTAADAGAGAVTADDALVDAQETGLYACFRTLKALLTLGYGRRPLNVTVVTERALRVRRTDVADPAHAGLHGLLGSVAKEYPAWTVGLADLDPDRDWPVAQLFAPPAGESGSVWAYRRARWYRQSLVPVQDTAGERTRRTVYRQGGVYVVIGGAGGIGEAWTEHMIRTYGAQVVWIGRREEDESIRAKLSRLGELGPRPRYIRADATDRAALERAYQDVKRTHPVIHGVVHSAIVLLDRSLERMDEQRFRAAVTAKVDVSVRLAQVFREEPLDFLLFFSSMNSFLKSSGQCNYVAGSVFEDAYAHRLAGELDFPVKTMNWGYWGTVGVVAAPEYRERMHRAGAGSIEPADGMAALDVLLSGTFDQLGLIKAHGGNS</sequence>
<protein>
    <submittedName>
        <fullName evidence="13">Polyketide synthase</fullName>
    </submittedName>
</protein>
<evidence type="ECO:0000256" key="1">
    <source>
        <dbReference type="ARBA" id="ARBA00004496"/>
    </source>
</evidence>
<dbReference type="Pfam" id="PF08659">
    <property type="entry name" value="KR"/>
    <property type="match status" value="2"/>
</dbReference>
<dbReference type="CDD" id="cd00833">
    <property type="entry name" value="PKS"/>
    <property type="match status" value="2"/>
</dbReference>
<dbReference type="InterPro" id="IPR042104">
    <property type="entry name" value="PKS_dehydratase_sf"/>
</dbReference>
<proteinExistence type="predicted"/>
<feature type="domain" description="PKS/mFAS DH" evidence="12">
    <location>
        <begin position="180"/>
        <end position="466"/>
    </location>
</feature>
<evidence type="ECO:0000259" key="11">
    <source>
        <dbReference type="PROSITE" id="PS52004"/>
    </source>
</evidence>
<dbReference type="STRING" id="467200.SSRG_06295"/>
<feature type="domain" description="Ketosynthase family 3 (KS3)" evidence="11">
    <location>
        <begin position="1051"/>
        <end position="1490"/>
    </location>
</feature>
<evidence type="ECO:0000256" key="8">
    <source>
        <dbReference type="PROSITE-ProRule" id="PRU01363"/>
    </source>
</evidence>
<dbReference type="PROSITE" id="PS00012">
    <property type="entry name" value="PHOSPHOPANTETHEINE"/>
    <property type="match status" value="1"/>
</dbReference>
<dbReference type="InterPro" id="IPR049900">
    <property type="entry name" value="PKS_mFAS_DH"/>
</dbReference>
<dbReference type="Gene3D" id="1.10.1200.10">
    <property type="entry name" value="ACP-like"/>
    <property type="match status" value="2"/>
</dbReference>
<dbReference type="GO" id="GO:0033068">
    <property type="term" value="P:macrolide biosynthetic process"/>
    <property type="evidence" value="ECO:0007669"/>
    <property type="project" value="UniProtKB-ARBA"/>
</dbReference>
<evidence type="ECO:0000256" key="6">
    <source>
        <dbReference type="ARBA" id="ARBA00022679"/>
    </source>
</evidence>
<organism evidence="13 14">
    <name type="scientific">Streptomyces griseoflavus Tu4000</name>
    <dbReference type="NCBI Taxonomy" id="467200"/>
    <lineage>
        <taxon>Bacteria</taxon>
        <taxon>Bacillati</taxon>
        <taxon>Actinomycetota</taxon>
        <taxon>Actinomycetes</taxon>
        <taxon>Kitasatosporales</taxon>
        <taxon>Streptomycetaceae</taxon>
        <taxon>Streptomyces</taxon>
    </lineage>
</organism>
<feature type="active site" description="Proton acceptor; for dehydratase activity" evidence="8">
    <location>
        <position position="209"/>
    </location>
</feature>
<dbReference type="Gene3D" id="3.40.50.720">
    <property type="entry name" value="NAD(P)-binding Rossmann-like Domain"/>
    <property type="match status" value="2"/>
</dbReference>
<accession>D9XPH9</accession>
<dbReference type="InterPro" id="IPR014030">
    <property type="entry name" value="Ketoacyl_synth_N"/>
</dbReference>
<dbReference type="Pfam" id="PF21089">
    <property type="entry name" value="PKS_DH_N"/>
    <property type="match status" value="1"/>
</dbReference>